<comment type="caution">
    <text evidence="8">The sequence shown here is derived from an EMBL/GenBank/DDBJ whole genome shotgun (WGS) entry which is preliminary data.</text>
</comment>
<dbReference type="CDD" id="cd02516">
    <property type="entry name" value="CDP-ME_synthetase"/>
    <property type="match status" value="1"/>
</dbReference>
<proteinExistence type="inferred from homology"/>
<feature type="site" description="Positions MEP for the nucleophilic attack" evidence="7">
    <location>
        <position position="157"/>
    </location>
</feature>
<evidence type="ECO:0000313" key="8">
    <source>
        <dbReference type="EMBL" id="MDP8567290.1"/>
    </source>
</evidence>
<dbReference type="Pfam" id="PF01128">
    <property type="entry name" value="IspD"/>
    <property type="match status" value="1"/>
</dbReference>
<evidence type="ECO:0000256" key="7">
    <source>
        <dbReference type="HAMAP-Rule" id="MF_00108"/>
    </source>
</evidence>
<protein>
    <recommendedName>
        <fullName evidence="7">2-C-methyl-D-erythritol 4-phosphate cytidylyltransferase</fullName>
        <ecNumber evidence="7">2.7.7.60</ecNumber>
    </recommendedName>
    <alternativeName>
        <fullName evidence="7">4-diphosphocytidyl-2C-methyl-D-erythritol synthase</fullName>
    </alternativeName>
    <alternativeName>
        <fullName evidence="7">MEP cytidylyltransferase</fullName>
        <shortName evidence="7">MCT</shortName>
    </alternativeName>
</protein>
<comment type="pathway">
    <text evidence="2 7">Isoprenoid biosynthesis; isopentenyl diphosphate biosynthesis via DXP pathway; isopentenyl diphosphate from 1-deoxy-D-xylulose 5-phosphate: step 2/6.</text>
</comment>
<evidence type="ECO:0000256" key="2">
    <source>
        <dbReference type="ARBA" id="ARBA00004787"/>
    </source>
</evidence>
<sequence>MSKYHVIIPSAGSGARMQSAMPKQYLMLNGKPILRHAIEVFEVMHQIETVHIVVSAQDGYWAPHLLDGCSKTKVLDCGGLTRAESVLNGLKHLALEADANDWVLVHDAARPGIDQPLVERLFQEALPESVGAILALPLADTLKRADSQQQIETTLSREGLWQAQTPQMFKLALLQGALQQSLDRQPTDEAQAMEWLGYQPKLVVGDLKNMKITYMRDLQVVSALMQAATLDNQQET</sequence>
<comment type="function">
    <text evidence="7">Catalyzes the formation of 4-diphosphocytidyl-2-C-methyl-D-erythritol from CTP and 2-C-methyl-D-erythritol 4-phosphate (MEP).</text>
</comment>
<dbReference type="SUPFAM" id="SSF53448">
    <property type="entry name" value="Nucleotide-diphospho-sugar transferases"/>
    <property type="match status" value="1"/>
</dbReference>
<dbReference type="EC" id="2.7.7.60" evidence="7"/>
<dbReference type="NCBIfam" id="TIGR00453">
    <property type="entry name" value="ispD"/>
    <property type="match status" value="1"/>
</dbReference>
<reference evidence="9" key="1">
    <citation type="journal article" date="2019" name="Int. J. Syst. Evol. Microbiol.">
        <title>The Global Catalogue of Microorganisms (GCM) 10K type strain sequencing project: providing services to taxonomists for standard genome sequencing and annotation.</title>
        <authorList>
            <consortium name="The Broad Institute Genomics Platform"/>
            <consortium name="The Broad Institute Genome Sequencing Center for Infectious Disease"/>
            <person name="Wu L."/>
            <person name="Ma J."/>
        </authorList>
    </citation>
    <scope>NUCLEOTIDE SEQUENCE [LARGE SCALE GENOMIC DNA]</scope>
    <source>
        <strain evidence="9">VKM B-3159</strain>
    </source>
</reference>
<dbReference type="InterPro" id="IPR050088">
    <property type="entry name" value="IspD/TarI_cytidylyltransf_bact"/>
</dbReference>
<evidence type="ECO:0000256" key="5">
    <source>
        <dbReference type="ARBA" id="ARBA00022695"/>
    </source>
</evidence>
<keyword evidence="5 7" id="KW-0548">Nucleotidyltransferase</keyword>
<comment type="similarity">
    <text evidence="3 7">Belongs to the IspD/TarI cytidylyltransferase family. IspD subfamily.</text>
</comment>
<evidence type="ECO:0000256" key="4">
    <source>
        <dbReference type="ARBA" id="ARBA00022679"/>
    </source>
</evidence>
<evidence type="ECO:0000256" key="6">
    <source>
        <dbReference type="ARBA" id="ARBA00023229"/>
    </source>
</evidence>
<evidence type="ECO:0000313" key="9">
    <source>
        <dbReference type="Proteomes" id="UP001225906"/>
    </source>
</evidence>
<dbReference type="InterPro" id="IPR001228">
    <property type="entry name" value="IspD"/>
</dbReference>
<evidence type="ECO:0000256" key="1">
    <source>
        <dbReference type="ARBA" id="ARBA00001282"/>
    </source>
</evidence>
<feature type="site" description="Positions MEP for the nucleophilic attack" evidence="7">
    <location>
        <position position="211"/>
    </location>
</feature>
<dbReference type="InterPro" id="IPR034683">
    <property type="entry name" value="IspD/TarI"/>
</dbReference>
<dbReference type="PANTHER" id="PTHR32125">
    <property type="entry name" value="2-C-METHYL-D-ERYTHRITOL 4-PHOSPHATE CYTIDYLYLTRANSFERASE, CHLOROPLASTIC"/>
    <property type="match status" value="1"/>
</dbReference>
<name>A0ABT9JRW4_9PROT</name>
<dbReference type="PROSITE" id="PS01295">
    <property type="entry name" value="ISPD"/>
    <property type="match status" value="1"/>
</dbReference>
<dbReference type="Proteomes" id="UP001225906">
    <property type="component" value="Unassembled WGS sequence"/>
</dbReference>
<dbReference type="InterPro" id="IPR029044">
    <property type="entry name" value="Nucleotide-diphossugar_trans"/>
</dbReference>
<comment type="catalytic activity">
    <reaction evidence="1 7">
        <text>2-C-methyl-D-erythritol 4-phosphate + CTP + H(+) = 4-CDP-2-C-methyl-D-erythritol + diphosphate</text>
        <dbReference type="Rhea" id="RHEA:13429"/>
        <dbReference type="ChEBI" id="CHEBI:15378"/>
        <dbReference type="ChEBI" id="CHEBI:33019"/>
        <dbReference type="ChEBI" id="CHEBI:37563"/>
        <dbReference type="ChEBI" id="CHEBI:57823"/>
        <dbReference type="ChEBI" id="CHEBI:58262"/>
        <dbReference type="EC" id="2.7.7.60"/>
    </reaction>
</comment>
<accession>A0ABT9JRW4</accession>
<organism evidence="8 9">
    <name type="scientific">Methylophilus aquaticus</name>
    <dbReference type="NCBI Taxonomy" id="1971610"/>
    <lineage>
        <taxon>Bacteria</taxon>
        <taxon>Pseudomonadati</taxon>
        <taxon>Pseudomonadota</taxon>
        <taxon>Betaproteobacteria</taxon>
        <taxon>Nitrosomonadales</taxon>
        <taxon>Methylophilaceae</taxon>
        <taxon>Methylophilus</taxon>
    </lineage>
</organism>
<dbReference type="RefSeq" id="WP_306389018.1">
    <property type="nucleotide sequence ID" value="NZ_JAVCAP010000011.1"/>
</dbReference>
<dbReference type="Gene3D" id="3.90.550.10">
    <property type="entry name" value="Spore Coat Polysaccharide Biosynthesis Protein SpsA, Chain A"/>
    <property type="match status" value="1"/>
</dbReference>
<keyword evidence="9" id="KW-1185">Reference proteome</keyword>
<dbReference type="EMBL" id="JAVCAP010000011">
    <property type="protein sequence ID" value="MDP8567290.1"/>
    <property type="molecule type" value="Genomic_DNA"/>
</dbReference>
<feature type="site" description="Transition state stabilizer" evidence="7">
    <location>
        <position position="23"/>
    </location>
</feature>
<feature type="site" description="Transition state stabilizer" evidence="7">
    <location>
        <position position="16"/>
    </location>
</feature>
<dbReference type="HAMAP" id="MF_00108">
    <property type="entry name" value="IspD"/>
    <property type="match status" value="1"/>
</dbReference>
<dbReference type="GO" id="GO:0050518">
    <property type="term" value="F:2-C-methyl-D-erythritol 4-phosphate cytidylyltransferase activity"/>
    <property type="evidence" value="ECO:0007669"/>
    <property type="project" value="UniProtKB-EC"/>
</dbReference>
<keyword evidence="6 7" id="KW-0414">Isoprene biosynthesis</keyword>
<dbReference type="InterPro" id="IPR018294">
    <property type="entry name" value="ISPD_synthase_CS"/>
</dbReference>
<gene>
    <name evidence="7 8" type="primary">ispD</name>
    <name evidence="8" type="ORF">Q9291_05470</name>
</gene>
<keyword evidence="4 7" id="KW-0808">Transferase</keyword>
<dbReference type="PANTHER" id="PTHR32125:SF4">
    <property type="entry name" value="2-C-METHYL-D-ERYTHRITOL 4-PHOSPHATE CYTIDYLYLTRANSFERASE, CHLOROPLASTIC"/>
    <property type="match status" value="1"/>
</dbReference>
<evidence type="ECO:0000256" key="3">
    <source>
        <dbReference type="ARBA" id="ARBA00009789"/>
    </source>
</evidence>